<organism evidence="1 2">
    <name type="scientific">Chlamydia gallinacea</name>
    <dbReference type="NCBI Taxonomy" id="1457153"/>
    <lineage>
        <taxon>Bacteria</taxon>
        <taxon>Pseudomonadati</taxon>
        <taxon>Chlamydiota</taxon>
        <taxon>Chlamydiia</taxon>
        <taxon>Chlamydiales</taxon>
        <taxon>Chlamydiaceae</taxon>
        <taxon>Chlamydia/Chlamydophila group</taxon>
        <taxon>Chlamydia</taxon>
    </lineage>
</organism>
<name>A0ABS7IZ32_9CHLA</name>
<reference evidence="1 2" key="1">
    <citation type="journal article" date="2021" name="Sci. Rep.">
        <title>Genetic and phenotypic analysis of the pathogenic potential of two novel Chlamydia gallinacea strains compared to Chlamydia psittaci.</title>
        <authorList>
            <person name="Heijne M."/>
            <person name="Jelocnik M."/>
            <person name="Umanets A."/>
            <person name="Brouwer M.S.M."/>
            <person name="Dinkla A."/>
            <person name="Harders F."/>
            <person name="van Keulen L.J.M."/>
            <person name="Roest H.J."/>
            <person name="Schaafsma F."/>
            <person name="Velkers F.C."/>
            <person name="van der Goot J.A."/>
            <person name="Pannekoek Y."/>
            <person name="Koets A.P."/>
        </authorList>
    </citation>
    <scope>NUCLEOTIDE SEQUENCE [LARGE SCALE GENOMIC DNA]</scope>
    <source>
        <strain evidence="1 2">NL_F725</strain>
    </source>
</reference>
<evidence type="ECO:0000313" key="1">
    <source>
        <dbReference type="EMBL" id="MBX6680587.1"/>
    </source>
</evidence>
<gene>
    <name evidence="1" type="ORF">JG731_04425</name>
</gene>
<dbReference type="EMBL" id="JAEMHH010000017">
    <property type="protein sequence ID" value="MBX6680587.1"/>
    <property type="molecule type" value="Genomic_DNA"/>
</dbReference>
<keyword evidence="2" id="KW-1185">Reference proteome</keyword>
<evidence type="ECO:0000313" key="2">
    <source>
        <dbReference type="Proteomes" id="UP000781104"/>
    </source>
</evidence>
<accession>A0ABS7IZ32</accession>
<dbReference type="RefSeq" id="WP_188317461.1">
    <property type="nucleotide sequence ID" value="NZ_CALUPS010000001.1"/>
</dbReference>
<proteinExistence type="predicted"/>
<sequence length="50" mass="5759">MLRDNSYSRLGELRNLTTAKHALTSIVCDEGLLSCMIGYFHKKRVNFAKR</sequence>
<protein>
    <submittedName>
        <fullName evidence="1">Uncharacterized protein</fullName>
    </submittedName>
</protein>
<dbReference type="Proteomes" id="UP000781104">
    <property type="component" value="Unassembled WGS sequence"/>
</dbReference>
<comment type="caution">
    <text evidence="1">The sequence shown here is derived from an EMBL/GenBank/DDBJ whole genome shotgun (WGS) entry which is preliminary data.</text>
</comment>